<reference evidence="2" key="1">
    <citation type="submission" date="2020-04" db="EMBL/GenBank/DDBJ databases">
        <authorList>
            <person name="Kittiwongwattana C."/>
        </authorList>
    </citation>
    <scope>NUCLEOTIDE SEQUENCE [LARGE SCALE GENOMIC DNA]</scope>
    <source>
        <strain evidence="2">1303</strain>
    </source>
</reference>
<sequence length="100" mass="11337">MLDPNHPNTPFIFQAAAHPDQLRLYWKHRATMREEALEQSLRTVVEALEALTRSRFAKNETAVAGKLEAIVQLFDDKEAGDSGFYDLLGQLEHDLGTWAI</sequence>
<keyword evidence="2" id="KW-1185">Reference proteome</keyword>
<name>A0ABX6LBF8_9BACT</name>
<evidence type="ECO:0000313" key="1">
    <source>
        <dbReference type="EMBL" id="QJB37432.1"/>
    </source>
</evidence>
<accession>A0ABX6LBF8</accession>
<protein>
    <submittedName>
        <fullName evidence="1">Uncharacterized protein</fullName>
    </submittedName>
</protein>
<evidence type="ECO:0000313" key="2">
    <source>
        <dbReference type="Proteomes" id="UP000503144"/>
    </source>
</evidence>
<proteinExistence type="predicted"/>
<dbReference type="RefSeq" id="WP_168860161.1">
    <property type="nucleotide sequence ID" value="NZ_CP051204.2"/>
</dbReference>
<organism evidence="1 2">
    <name type="scientific">Chitinophaga oryzae</name>
    <dbReference type="NCBI Taxonomy" id="2725414"/>
    <lineage>
        <taxon>Bacteria</taxon>
        <taxon>Pseudomonadati</taxon>
        <taxon>Bacteroidota</taxon>
        <taxon>Chitinophagia</taxon>
        <taxon>Chitinophagales</taxon>
        <taxon>Chitinophagaceae</taxon>
        <taxon>Chitinophaga</taxon>
    </lineage>
</organism>
<gene>
    <name evidence="1" type="ORF">HF324_06015</name>
</gene>
<dbReference type="Proteomes" id="UP000503144">
    <property type="component" value="Chromosome"/>
</dbReference>
<dbReference type="EMBL" id="CP051204">
    <property type="protein sequence ID" value="QJB37432.1"/>
    <property type="molecule type" value="Genomic_DNA"/>
</dbReference>
<reference evidence="1 2" key="2">
    <citation type="submission" date="2020-09" db="EMBL/GenBank/DDBJ databases">
        <authorList>
            <person name="Kittiwongwattana C."/>
        </authorList>
    </citation>
    <scope>NUCLEOTIDE SEQUENCE [LARGE SCALE GENOMIC DNA]</scope>
    <source>
        <strain evidence="1 2">1303</strain>
    </source>
</reference>